<evidence type="ECO:0000256" key="1">
    <source>
        <dbReference type="SAM" id="MobiDB-lite"/>
    </source>
</evidence>
<feature type="compositionally biased region" description="Basic and acidic residues" evidence="1">
    <location>
        <begin position="16"/>
        <end position="31"/>
    </location>
</feature>
<protein>
    <submittedName>
        <fullName evidence="2">Uncharacterized protein</fullName>
    </submittedName>
</protein>
<proteinExistence type="predicted"/>
<feature type="region of interest" description="Disordered" evidence="1">
    <location>
        <begin position="1"/>
        <end position="82"/>
    </location>
</feature>
<accession>A0A653B6L6</accession>
<reference evidence="2" key="1">
    <citation type="submission" date="2018-11" db="EMBL/GenBank/DDBJ databases">
        <authorList>
            <consortium name="Genoscope - CEA"/>
            <person name="William W."/>
        </authorList>
    </citation>
    <scope>NUCLEOTIDE SEQUENCE [LARGE SCALE GENOMIC DNA]</scope>
    <source>
        <strain evidence="2">T9AD</strain>
    </source>
</reference>
<evidence type="ECO:0000313" key="2">
    <source>
        <dbReference type="EMBL" id="VDN64322.1"/>
    </source>
</evidence>
<sequence>MPGTPTLRGLQAFFADAKKRPLHGEHSDRKAGATTLSPNPSPMNGRGEQHAVRNGTPPNSPLSRLRERVRGEGKKVTPTDND</sequence>
<feature type="compositionally biased region" description="Basic and acidic residues" evidence="1">
    <location>
        <begin position="64"/>
        <end position="82"/>
    </location>
</feature>
<dbReference type="EMBL" id="LR130779">
    <property type="protein sequence ID" value="VDN64322.1"/>
    <property type="molecule type" value="Genomic_DNA"/>
</dbReference>
<organism evidence="2">
    <name type="scientific">Ectopseudomonas oleovorans</name>
    <name type="common">Pseudomonas oleovorans</name>
    <dbReference type="NCBI Taxonomy" id="301"/>
    <lineage>
        <taxon>Bacteria</taxon>
        <taxon>Pseudomonadati</taxon>
        <taxon>Pseudomonadota</taxon>
        <taxon>Gammaproteobacteria</taxon>
        <taxon>Pseudomonadales</taxon>
        <taxon>Pseudomonadaceae</taxon>
        <taxon>Ectopseudomonas</taxon>
    </lineage>
</organism>
<dbReference type="AlphaFoldDB" id="A0A653B6L6"/>
<name>A0A653B6L6_ECTOL</name>
<gene>
    <name evidence="2" type="ORF">POT9AD_3347</name>
</gene>